<gene>
    <name evidence="2" type="ORF">PHLCEN_2v5296</name>
</gene>
<evidence type="ECO:0000313" key="2">
    <source>
        <dbReference type="EMBL" id="PSR86948.1"/>
    </source>
</evidence>
<evidence type="ECO:0000256" key="1">
    <source>
        <dbReference type="SAM" id="MobiDB-lite"/>
    </source>
</evidence>
<protein>
    <submittedName>
        <fullName evidence="2">Uncharacterized protein</fullName>
    </submittedName>
</protein>
<organism evidence="2 3">
    <name type="scientific">Hermanssonia centrifuga</name>
    <dbReference type="NCBI Taxonomy" id="98765"/>
    <lineage>
        <taxon>Eukaryota</taxon>
        <taxon>Fungi</taxon>
        <taxon>Dikarya</taxon>
        <taxon>Basidiomycota</taxon>
        <taxon>Agaricomycotina</taxon>
        <taxon>Agaricomycetes</taxon>
        <taxon>Polyporales</taxon>
        <taxon>Meruliaceae</taxon>
        <taxon>Hermanssonia</taxon>
    </lineage>
</organism>
<dbReference type="AlphaFoldDB" id="A0A2R6P8J3"/>
<sequence length="206" mass="23123">MDDFAHERNVSAPPASVNSFRWKHEAMRFGVVLYNDEFKNQTAFITGERCSPRSRHLAGVLDRTEVKGFVMPGDFKVLASIIGEHSVKTVRNSTSREREEEISEGDDLPSLPFLHPPPDPDPGYYLFPLPPSRTRVSGWVVMTPFRSSLVILKQLLPPVALNGWNTTILEIGNETSMRGYLSAQHSHHVGACLYLAIDQQYNSESV</sequence>
<dbReference type="Proteomes" id="UP000186601">
    <property type="component" value="Unassembled WGS sequence"/>
</dbReference>
<evidence type="ECO:0000313" key="3">
    <source>
        <dbReference type="Proteomes" id="UP000186601"/>
    </source>
</evidence>
<name>A0A2R6P8J3_9APHY</name>
<accession>A0A2R6P8J3</accession>
<feature type="region of interest" description="Disordered" evidence="1">
    <location>
        <begin position="89"/>
        <end position="114"/>
    </location>
</feature>
<keyword evidence="3" id="KW-1185">Reference proteome</keyword>
<comment type="caution">
    <text evidence="2">The sequence shown here is derived from an EMBL/GenBank/DDBJ whole genome shotgun (WGS) entry which is preliminary data.</text>
</comment>
<reference evidence="2 3" key="1">
    <citation type="submission" date="2018-02" db="EMBL/GenBank/DDBJ databases">
        <title>Genome sequence of the basidiomycete white-rot fungus Phlebia centrifuga.</title>
        <authorList>
            <person name="Granchi Z."/>
            <person name="Peng M."/>
            <person name="de Vries R.P."/>
            <person name="Hilden K."/>
            <person name="Makela M.R."/>
            <person name="Grigoriev I."/>
            <person name="Riley R."/>
        </authorList>
    </citation>
    <scope>NUCLEOTIDE SEQUENCE [LARGE SCALE GENOMIC DNA]</scope>
    <source>
        <strain evidence="2 3">FBCC195</strain>
    </source>
</reference>
<proteinExistence type="predicted"/>
<dbReference type="EMBL" id="MLYV02000521">
    <property type="protein sequence ID" value="PSR86948.1"/>
    <property type="molecule type" value="Genomic_DNA"/>
</dbReference>